<organism evidence="5 6">
    <name type="scientific">Septoria linicola</name>
    <dbReference type="NCBI Taxonomy" id="215465"/>
    <lineage>
        <taxon>Eukaryota</taxon>
        <taxon>Fungi</taxon>
        <taxon>Dikarya</taxon>
        <taxon>Ascomycota</taxon>
        <taxon>Pezizomycotina</taxon>
        <taxon>Dothideomycetes</taxon>
        <taxon>Dothideomycetidae</taxon>
        <taxon>Mycosphaerellales</taxon>
        <taxon>Mycosphaerellaceae</taxon>
        <taxon>Septoria</taxon>
    </lineage>
</organism>
<keyword evidence="6" id="KW-1185">Reference proteome</keyword>
<feature type="compositionally biased region" description="Polar residues" evidence="4">
    <location>
        <begin position="79"/>
        <end position="94"/>
    </location>
</feature>
<dbReference type="EMBL" id="CP099423">
    <property type="protein sequence ID" value="USW54327.1"/>
    <property type="molecule type" value="Genomic_DNA"/>
</dbReference>
<keyword evidence="3" id="KW-0687">Ribonucleoprotein</keyword>
<dbReference type="GO" id="GO:0003735">
    <property type="term" value="F:structural constituent of ribosome"/>
    <property type="evidence" value="ECO:0007669"/>
    <property type="project" value="InterPro"/>
</dbReference>
<evidence type="ECO:0000256" key="2">
    <source>
        <dbReference type="ARBA" id="ARBA00022980"/>
    </source>
</evidence>
<dbReference type="PANTHER" id="PTHR41237:SF1">
    <property type="entry name" value="SMALL RIBOSOMAL SUBUNIT PROTEIN BS21M"/>
    <property type="match status" value="1"/>
</dbReference>
<gene>
    <name evidence="5" type="ORF">Slin15195_G076460</name>
</gene>
<dbReference type="GO" id="GO:0005763">
    <property type="term" value="C:mitochondrial small ribosomal subunit"/>
    <property type="evidence" value="ECO:0007669"/>
    <property type="project" value="TreeGrafter"/>
</dbReference>
<evidence type="ECO:0000256" key="3">
    <source>
        <dbReference type="ARBA" id="ARBA00023274"/>
    </source>
</evidence>
<name>A0A9Q9AYR3_9PEZI</name>
<dbReference type="Pfam" id="PF01165">
    <property type="entry name" value="Ribosomal_S21"/>
    <property type="match status" value="1"/>
</dbReference>
<evidence type="ECO:0000313" key="5">
    <source>
        <dbReference type="EMBL" id="USW54327.1"/>
    </source>
</evidence>
<dbReference type="PANTHER" id="PTHR41237">
    <property type="entry name" value="37S RIBOSOMAL PROTEIN MRP21, MITOCHONDRIAL"/>
    <property type="match status" value="1"/>
</dbReference>
<feature type="region of interest" description="Disordered" evidence="4">
    <location>
        <begin position="79"/>
        <end position="125"/>
    </location>
</feature>
<dbReference type="Proteomes" id="UP001056384">
    <property type="component" value="Chromosome 6"/>
</dbReference>
<sequence length="260" mass="29021">MAPSRAGEALFRLAAARRLSLAQSSHTATPFAHFCRGQQAAATARAFTASTPCRSEDSGRNVPSKSSINDDISNLLDSTLDLNKGTPTTTASRNSRFKSRDAQQNTGSRAIANELDRSRSSRGGNSVDELLETMVSGSARQQHKRPTNSNYGADIYDIFPGGSGGQPELTKDLEPVILPPNVGRLVEVDEKRNMDVARAFRTMEIQCNKNRVKRSFAQQRFHERPGLKRKRLKNERWIKRFKENFKGTVQLVQKMKKQGW</sequence>
<proteinExistence type="inferred from homology"/>
<reference evidence="5" key="1">
    <citation type="submission" date="2022-06" db="EMBL/GenBank/DDBJ databases">
        <title>Complete genome sequences of two strains of the flax pathogen Septoria linicola.</title>
        <authorList>
            <person name="Lapalu N."/>
            <person name="Simon A."/>
            <person name="Demenou B."/>
            <person name="Paumier D."/>
            <person name="Guillot M.-P."/>
            <person name="Gout L."/>
            <person name="Valade R."/>
        </authorList>
    </citation>
    <scope>NUCLEOTIDE SEQUENCE</scope>
    <source>
        <strain evidence="5">SE15195</strain>
    </source>
</reference>
<comment type="similarity">
    <text evidence="1">Belongs to the bacterial ribosomal protein bS21 family.</text>
</comment>
<keyword evidence="2 5" id="KW-0689">Ribosomal protein</keyword>
<evidence type="ECO:0000256" key="1">
    <source>
        <dbReference type="ARBA" id="ARBA00006640"/>
    </source>
</evidence>
<evidence type="ECO:0000313" key="6">
    <source>
        <dbReference type="Proteomes" id="UP001056384"/>
    </source>
</evidence>
<feature type="region of interest" description="Disordered" evidence="4">
    <location>
        <begin position="51"/>
        <end position="70"/>
    </location>
</feature>
<accession>A0A9Q9AYR3</accession>
<protein>
    <submittedName>
        <fullName evidence="5">Ribosomal protein S21</fullName>
    </submittedName>
</protein>
<feature type="compositionally biased region" description="Polar residues" evidence="4">
    <location>
        <begin position="61"/>
        <end position="70"/>
    </location>
</feature>
<evidence type="ECO:0000256" key="4">
    <source>
        <dbReference type="SAM" id="MobiDB-lite"/>
    </source>
</evidence>
<dbReference type="GO" id="GO:0070124">
    <property type="term" value="P:mitochondrial translational initiation"/>
    <property type="evidence" value="ECO:0007669"/>
    <property type="project" value="TreeGrafter"/>
</dbReference>
<dbReference type="InterPro" id="IPR001911">
    <property type="entry name" value="Ribosomal_bS21"/>
</dbReference>
<dbReference type="InterPro" id="IPR052837">
    <property type="entry name" value="Mitoribosomal_bS21"/>
</dbReference>
<dbReference type="AlphaFoldDB" id="A0A9Q9AYR3"/>